<dbReference type="Pfam" id="PF04397">
    <property type="entry name" value="LytTR"/>
    <property type="match status" value="1"/>
</dbReference>
<dbReference type="PANTHER" id="PTHR37299">
    <property type="entry name" value="TRANSCRIPTIONAL REGULATOR-RELATED"/>
    <property type="match status" value="1"/>
</dbReference>
<evidence type="ECO:0000313" key="7">
    <source>
        <dbReference type="Proteomes" id="UP000606193"/>
    </source>
</evidence>
<dbReference type="InterPro" id="IPR007492">
    <property type="entry name" value="LytTR_DNA-bd_dom"/>
</dbReference>
<keyword evidence="7" id="KW-1185">Reference proteome</keyword>
<protein>
    <recommendedName>
        <fullName evidence="1">Stage 0 sporulation protein A homolog</fullName>
    </recommendedName>
</protein>
<evidence type="ECO:0000259" key="4">
    <source>
        <dbReference type="PROSITE" id="PS50110"/>
    </source>
</evidence>
<dbReference type="SMART" id="SM00448">
    <property type="entry name" value="REC"/>
    <property type="match status" value="1"/>
</dbReference>
<dbReference type="InterPro" id="IPR046947">
    <property type="entry name" value="LytR-like"/>
</dbReference>
<evidence type="ECO:0000256" key="3">
    <source>
        <dbReference type="PROSITE-ProRule" id="PRU00169"/>
    </source>
</evidence>
<dbReference type="InterPro" id="IPR001789">
    <property type="entry name" value="Sig_transdc_resp-reg_receiver"/>
</dbReference>
<gene>
    <name evidence="6" type="ORF">H8704_00820</name>
</gene>
<dbReference type="SMART" id="SM00850">
    <property type="entry name" value="LytTR"/>
    <property type="match status" value="1"/>
</dbReference>
<accession>A0ABR7MXT0</accession>
<feature type="domain" description="Response regulatory" evidence="4">
    <location>
        <begin position="4"/>
        <end position="127"/>
    </location>
</feature>
<dbReference type="EMBL" id="JACRSX010000001">
    <property type="protein sequence ID" value="MBC8561184.1"/>
    <property type="molecule type" value="Genomic_DNA"/>
</dbReference>
<dbReference type="Proteomes" id="UP000606193">
    <property type="component" value="Unassembled WGS sequence"/>
</dbReference>
<dbReference type="Pfam" id="PF00072">
    <property type="entry name" value="Response_reg"/>
    <property type="match status" value="1"/>
</dbReference>
<dbReference type="PANTHER" id="PTHR37299:SF1">
    <property type="entry name" value="STAGE 0 SPORULATION PROTEIN A HOMOLOG"/>
    <property type="match status" value="1"/>
</dbReference>
<dbReference type="InterPro" id="IPR011006">
    <property type="entry name" value="CheY-like_superfamily"/>
</dbReference>
<organism evidence="6 7">
    <name type="scientific">Jutongia huaianensis</name>
    <dbReference type="NCBI Taxonomy" id="2763668"/>
    <lineage>
        <taxon>Bacteria</taxon>
        <taxon>Bacillati</taxon>
        <taxon>Bacillota</taxon>
        <taxon>Clostridia</taxon>
        <taxon>Lachnospirales</taxon>
        <taxon>Lachnospiraceae</taxon>
        <taxon>Jutongia</taxon>
    </lineage>
</organism>
<evidence type="ECO:0000256" key="1">
    <source>
        <dbReference type="ARBA" id="ARBA00018672"/>
    </source>
</evidence>
<evidence type="ECO:0000256" key="2">
    <source>
        <dbReference type="ARBA" id="ARBA00024867"/>
    </source>
</evidence>
<dbReference type="RefSeq" id="WP_249296930.1">
    <property type="nucleotide sequence ID" value="NZ_JACRSX010000001.1"/>
</dbReference>
<reference evidence="6 7" key="1">
    <citation type="submission" date="2020-08" db="EMBL/GenBank/DDBJ databases">
        <title>Genome public.</title>
        <authorList>
            <person name="Liu C."/>
            <person name="Sun Q."/>
        </authorList>
    </citation>
    <scope>NUCLEOTIDE SEQUENCE [LARGE SCALE GENOMIC DNA]</scope>
    <source>
        <strain evidence="6 7">NSJ-37</strain>
    </source>
</reference>
<keyword evidence="3" id="KW-0597">Phosphoprotein</keyword>
<evidence type="ECO:0000313" key="6">
    <source>
        <dbReference type="EMBL" id="MBC8561184.1"/>
    </source>
</evidence>
<dbReference type="SUPFAM" id="SSF52172">
    <property type="entry name" value="CheY-like"/>
    <property type="match status" value="1"/>
</dbReference>
<feature type="modified residue" description="4-aspartylphosphate" evidence="3">
    <location>
        <position position="59"/>
    </location>
</feature>
<proteinExistence type="predicted"/>
<dbReference type="PROSITE" id="PS50930">
    <property type="entry name" value="HTH_LYTTR"/>
    <property type="match status" value="1"/>
</dbReference>
<comment type="function">
    <text evidence="2">May play the central regulatory role in sporulation. It may be an element of the effector pathway responsible for the activation of sporulation genes in response to nutritional stress. Spo0A may act in concert with spo0H (a sigma factor) to control the expression of some genes that are critical to the sporulation process.</text>
</comment>
<evidence type="ECO:0000259" key="5">
    <source>
        <dbReference type="PROSITE" id="PS50930"/>
    </source>
</evidence>
<feature type="domain" description="HTH LytTR-type" evidence="5">
    <location>
        <begin position="146"/>
        <end position="233"/>
    </location>
</feature>
<dbReference type="Gene3D" id="3.40.50.2300">
    <property type="match status" value="1"/>
</dbReference>
<dbReference type="PROSITE" id="PS50110">
    <property type="entry name" value="RESPONSE_REGULATORY"/>
    <property type="match status" value="1"/>
</dbReference>
<name>A0ABR7MXT0_9FIRM</name>
<sequence length="241" mass="27642">MLLNIAILEDDPKQSKELYKLLTTWATCHGHVFHIYQYTNGPSLLRAITQQTFHACFLDIQLNTEDQNAETGMETAVRLRKENYSGDLIFLTAFREYVFEGYNVQAFNFLLKPIDQKILEQVLSALILKYSPECYILKNKQQIQALPYSKILAICADKHDIILMTKTESFTDHAGIQEIAAHLPDIFVQCHRSCIVNLSHITKIDGNTIYLSNKTTQTISRRYVTNVKTKYIKYITTGGNP</sequence>
<comment type="caution">
    <text evidence="6">The sequence shown here is derived from an EMBL/GenBank/DDBJ whole genome shotgun (WGS) entry which is preliminary data.</text>
</comment>
<dbReference type="Gene3D" id="2.40.50.1020">
    <property type="entry name" value="LytTr DNA-binding domain"/>
    <property type="match status" value="1"/>
</dbReference>